<dbReference type="EMBL" id="GBRH01186970">
    <property type="protein sequence ID" value="JAE10926.1"/>
    <property type="molecule type" value="Transcribed_RNA"/>
</dbReference>
<reference evidence="2" key="2">
    <citation type="journal article" date="2015" name="Data Brief">
        <title>Shoot transcriptome of the giant reed, Arundo donax.</title>
        <authorList>
            <person name="Barrero R.A."/>
            <person name="Guerrero F.D."/>
            <person name="Moolhuijzen P."/>
            <person name="Goolsby J.A."/>
            <person name="Tidwell J."/>
            <person name="Bellgard S.E."/>
            <person name="Bellgard M.I."/>
        </authorList>
    </citation>
    <scope>NUCLEOTIDE SEQUENCE</scope>
    <source>
        <tissue evidence="2">Shoot tissue taken approximately 20 cm above the soil surface</tissue>
    </source>
</reference>
<name>A0A0A9FLA6_ARUDO</name>
<organism evidence="2">
    <name type="scientific">Arundo donax</name>
    <name type="common">Giant reed</name>
    <name type="synonym">Donax arundinaceus</name>
    <dbReference type="NCBI Taxonomy" id="35708"/>
    <lineage>
        <taxon>Eukaryota</taxon>
        <taxon>Viridiplantae</taxon>
        <taxon>Streptophyta</taxon>
        <taxon>Embryophyta</taxon>
        <taxon>Tracheophyta</taxon>
        <taxon>Spermatophyta</taxon>
        <taxon>Magnoliopsida</taxon>
        <taxon>Liliopsida</taxon>
        <taxon>Poales</taxon>
        <taxon>Poaceae</taxon>
        <taxon>PACMAD clade</taxon>
        <taxon>Arundinoideae</taxon>
        <taxon>Arundineae</taxon>
        <taxon>Arundo</taxon>
    </lineage>
</organism>
<feature type="compositionally biased region" description="Acidic residues" evidence="1">
    <location>
        <begin position="28"/>
        <end position="37"/>
    </location>
</feature>
<protein>
    <submittedName>
        <fullName evidence="2">Uncharacterized protein</fullName>
    </submittedName>
</protein>
<evidence type="ECO:0000313" key="2">
    <source>
        <dbReference type="EMBL" id="JAE10926.1"/>
    </source>
</evidence>
<sequence>METVCLGNGFTEEAKDVAECTEQPNCSTEDEQLEDTEGVERHPDVSNGDTEVGADEAGSAAAAAETSPPSVEPEAERTTEELTGSSDMGNSVPEASPDPGANGTEPANSEVSCEQVAHDTDVQQPVKEVPAEDVDATKTDAVKENE</sequence>
<feature type="compositionally biased region" description="Basic and acidic residues" evidence="1">
    <location>
        <begin position="135"/>
        <end position="146"/>
    </location>
</feature>
<proteinExistence type="predicted"/>
<reference evidence="2" key="1">
    <citation type="submission" date="2014-09" db="EMBL/GenBank/DDBJ databases">
        <authorList>
            <person name="Magalhaes I.L.F."/>
            <person name="Oliveira U."/>
            <person name="Santos F.R."/>
            <person name="Vidigal T.H.D.A."/>
            <person name="Brescovit A.D."/>
            <person name="Santos A.J."/>
        </authorList>
    </citation>
    <scope>NUCLEOTIDE SEQUENCE</scope>
    <source>
        <tissue evidence="2">Shoot tissue taken approximately 20 cm above the soil surface</tissue>
    </source>
</reference>
<accession>A0A0A9FLA6</accession>
<feature type="region of interest" description="Disordered" evidence="1">
    <location>
        <begin position="1"/>
        <end position="146"/>
    </location>
</feature>
<feature type="compositionally biased region" description="Low complexity" evidence="1">
    <location>
        <begin position="55"/>
        <end position="69"/>
    </location>
</feature>
<dbReference type="AlphaFoldDB" id="A0A0A9FLA6"/>
<evidence type="ECO:0000256" key="1">
    <source>
        <dbReference type="SAM" id="MobiDB-lite"/>
    </source>
</evidence>
<dbReference type="EMBL" id="GBRH01204193">
    <property type="protein sequence ID" value="JAD93702.1"/>
    <property type="molecule type" value="Transcribed_RNA"/>
</dbReference>